<evidence type="ECO:0000313" key="1">
    <source>
        <dbReference type="EMBL" id="EDL96608.1"/>
    </source>
</evidence>
<evidence type="ECO:0000313" key="2">
    <source>
        <dbReference type="Proteomes" id="UP000234681"/>
    </source>
</evidence>
<name>A6JX01_RAT</name>
<proteinExistence type="predicted"/>
<sequence>MHDGQIFHHGSPTPNLVLFYHPVLEDGWYQHL</sequence>
<protein>
    <submittedName>
        <fullName evidence="1">RCG32386</fullName>
    </submittedName>
</protein>
<reference evidence="1 2" key="1">
    <citation type="submission" date="2005-09" db="EMBL/GenBank/DDBJ databases">
        <authorList>
            <person name="Mural R.J."/>
            <person name="Li P.W."/>
            <person name="Adams M.D."/>
            <person name="Amanatides P.G."/>
            <person name="Baden-Tillson H."/>
            <person name="Barnstead M."/>
            <person name="Chin S.H."/>
            <person name="Dew I."/>
            <person name="Evans C.A."/>
            <person name="Ferriera S."/>
            <person name="Flanigan M."/>
            <person name="Fosler C."/>
            <person name="Glodek A."/>
            <person name="Gu Z."/>
            <person name="Holt R.A."/>
            <person name="Jennings D."/>
            <person name="Kraft C.L."/>
            <person name="Lu F."/>
            <person name="Nguyen T."/>
            <person name="Nusskern D.R."/>
            <person name="Pfannkoch C.M."/>
            <person name="Sitter C."/>
            <person name="Sutton G.G."/>
            <person name="Venter J.C."/>
            <person name="Wang Z."/>
            <person name="Woodage T."/>
            <person name="Zheng X.H."/>
            <person name="Zhong F."/>
        </authorList>
    </citation>
    <scope>NUCLEOTIDE SEQUENCE [LARGE SCALE GENOMIC DNA]</scope>
    <source>
        <strain>BN</strain>
        <strain evidence="2">Sprague-Dawley</strain>
    </source>
</reference>
<dbReference type="AlphaFoldDB" id="A6JX01"/>
<organism evidence="1 2">
    <name type="scientific">Rattus norvegicus</name>
    <name type="common">Rat</name>
    <dbReference type="NCBI Taxonomy" id="10116"/>
    <lineage>
        <taxon>Eukaryota</taxon>
        <taxon>Metazoa</taxon>
        <taxon>Chordata</taxon>
        <taxon>Craniata</taxon>
        <taxon>Vertebrata</taxon>
        <taxon>Euteleostomi</taxon>
        <taxon>Mammalia</taxon>
        <taxon>Eutheria</taxon>
        <taxon>Euarchontoglires</taxon>
        <taxon>Glires</taxon>
        <taxon>Rodentia</taxon>
        <taxon>Myomorpha</taxon>
        <taxon>Muroidea</taxon>
        <taxon>Muridae</taxon>
        <taxon>Murinae</taxon>
        <taxon>Rattus</taxon>
    </lineage>
</organism>
<dbReference type="EMBL" id="CH474005">
    <property type="protein sequence ID" value="EDL96608.1"/>
    <property type="molecule type" value="Genomic_DNA"/>
</dbReference>
<dbReference type="Proteomes" id="UP000234681">
    <property type="component" value="Chromosome 3"/>
</dbReference>
<accession>A6JX01</accession>
<gene>
    <name evidence="1" type="ORF">rCG_32386</name>
</gene>